<comment type="caution">
    <text evidence="2">The sequence shown here is derived from an EMBL/GenBank/DDBJ whole genome shotgun (WGS) entry which is preliminary data.</text>
</comment>
<dbReference type="Proteomes" id="UP001341840">
    <property type="component" value="Unassembled WGS sequence"/>
</dbReference>
<proteinExistence type="predicted"/>
<keyword evidence="3" id="KW-1185">Reference proteome</keyword>
<evidence type="ECO:0000256" key="1">
    <source>
        <dbReference type="SAM" id="MobiDB-lite"/>
    </source>
</evidence>
<evidence type="ECO:0000313" key="2">
    <source>
        <dbReference type="EMBL" id="MED6108050.1"/>
    </source>
</evidence>
<feature type="compositionally biased region" description="Polar residues" evidence="1">
    <location>
        <begin position="54"/>
        <end position="63"/>
    </location>
</feature>
<protein>
    <submittedName>
        <fullName evidence="2">Uncharacterized protein</fullName>
    </submittedName>
</protein>
<name>A0ABU6Q8Y1_9FABA</name>
<accession>A0ABU6Q8Y1</accession>
<gene>
    <name evidence="2" type="ORF">PIB30_019999</name>
</gene>
<dbReference type="EMBL" id="JASCZI010000063">
    <property type="protein sequence ID" value="MED6108050.1"/>
    <property type="molecule type" value="Genomic_DNA"/>
</dbReference>
<organism evidence="2 3">
    <name type="scientific">Stylosanthes scabra</name>
    <dbReference type="NCBI Taxonomy" id="79078"/>
    <lineage>
        <taxon>Eukaryota</taxon>
        <taxon>Viridiplantae</taxon>
        <taxon>Streptophyta</taxon>
        <taxon>Embryophyta</taxon>
        <taxon>Tracheophyta</taxon>
        <taxon>Spermatophyta</taxon>
        <taxon>Magnoliopsida</taxon>
        <taxon>eudicotyledons</taxon>
        <taxon>Gunneridae</taxon>
        <taxon>Pentapetalae</taxon>
        <taxon>rosids</taxon>
        <taxon>fabids</taxon>
        <taxon>Fabales</taxon>
        <taxon>Fabaceae</taxon>
        <taxon>Papilionoideae</taxon>
        <taxon>50 kb inversion clade</taxon>
        <taxon>dalbergioids sensu lato</taxon>
        <taxon>Dalbergieae</taxon>
        <taxon>Pterocarpus clade</taxon>
        <taxon>Stylosanthes</taxon>
    </lineage>
</organism>
<evidence type="ECO:0000313" key="3">
    <source>
        <dbReference type="Proteomes" id="UP001341840"/>
    </source>
</evidence>
<feature type="region of interest" description="Disordered" evidence="1">
    <location>
        <begin position="1"/>
        <end position="79"/>
    </location>
</feature>
<sequence length="79" mass="8761">MMLRQWRIRQKSENTNVNQSKEIESSWDAKKPVENSSLGLPVPLGMCVSKSHRQPLTGSSSMKDATGTARHANDTMDSS</sequence>
<reference evidence="2 3" key="1">
    <citation type="journal article" date="2023" name="Plants (Basel)">
        <title>Bridging the Gap: Combining Genomics and Transcriptomics Approaches to Understand Stylosanthes scabra, an Orphan Legume from the Brazilian Caatinga.</title>
        <authorList>
            <person name="Ferreira-Neto J.R.C."/>
            <person name="da Silva M.D."/>
            <person name="Binneck E."/>
            <person name="de Melo N.F."/>
            <person name="da Silva R.H."/>
            <person name="de Melo A.L.T.M."/>
            <person name="Pandolfi V."/>
            <person name="Bustamante F.O."/>
            <person name="Brasileiro-Vidal A.C."/>
            <person name="Benko-Iseppon A.M."/>
        </authorList>
    </citation>
    <scope>NUCLEOTIDE SEQUENCE [LARGE SCALE GENOMIC DNA]</scope>
    <source>
        <tissue evidence="2">Leaves</tissue>
    </source>
</reference>
<feature type="compositionally biased region" description="Basic and acidic residues" evidence="1">
    <location>
        <begin position="21"/>
        <end position="33"/>
    </location>
</feature>